<sequence length="56" mass="6250">MAEGRSGLWACYWSMVYPLPPTLVIAISVVRDGDTDEEGGGSEGEDEIKFIIIYRR</sequence>
<dbReference type="AlphaFoldDB" id="T1HF96"/>
<dbReference type="EMBL" id="ACPB03007582">
    <property type="status" value="NOT_ANNOTATED_CDS"/>
    <property type="molecule type" value="Genomic_DNA"/>
</dbReference>
<dbReference type="EnsemblMetazoa" id="RPRC002718-RA">
    <property type="protein sequence ID" value="RPRC002718-PA"/>
    <property type="gene ID" value="RPRC002718"/>
</dbReference>
<protein>
    <submittedName>
        <fullName evidence="1">Uncharacterized protein</fullName>
    </submittedName>
</protein>
<keyword evidence="2" id="KW-1185">Reference proteome</keyword>
<name>T1HF96_RHOPR</name>
<dbReference type="HOGENOM" id="CLU_3016746_0_0_1"/>
<dbReference type="VEuPathDB" id="VectorBase:RPRC002718"/>
<proteinExistence type="predicted"/>
<dbReference type="Proteomes" id="UP000015103">
    <property type="component" value="Unassembled WGS sequence"/>
</dbReference>
<evidence type="ECO:0000313" key="2">
    <source>
        <dbReference type="Proteomes" id="UP000015103"/>
    </source>
</evidence>
<dbReference type="InParanoid" id="T1HF96"/>
<evidence type="ECO:0000313" key="1">
    <source>
        <dbReference type="EnsemblMetazoa" id="RPRC002718-PA"/>
    </source>
</evidence>
<organism evidence="1 2">
    <name type="scientific">Rhodnius prolixus</name>
    <name type="common">Triatomid bug</name>
    <dbReference type="NCBI Taxonomy" id="13249"/>
    <lineage>
        <taxon>Eukaryota</taxon>
        <taxon>Metazoa</taxon>
        <taxon>Ecdysozoa</taxon>
        <taxon>Arthropoda</taxon>
        <taxon>Hexapoda</taxon>
        <taxon>Insecta</taxon>
        <taxon>Pterygota</taxon>
        <taxon>Neoptera</taxon>
        <taxon>Paraneoptera</taxon>
        <taxon>Hemiptera</taxon>
        <taxon>Heteroptera</taxon>
        <taxon>Panheteroptera</taxon>
        <taxon>Cimicomorpha</taxon>
        <taxon>Reduviidae</taxon>
        <taxon>Triatominae</taxon>
        <taxon>Rhodnius</taxon>
    </lineage>
</organism>
<reference evidence="1" key="1">
    <citation type="submission" date="2015-05" db="UniProtKB">
        <authorList>
            <consortium name="EnsemblMetazoa"/>
        </authorList>
    </citation>
    <scope>IDENTIFICATION</scope>
</reference>
<accession>T1HF96</accession>